<reference evidence="3" key="1">
    <citation type="submission" date="2016-10" db="EMBL/GenBank/DDBJ databases">
        <authorList>
            <person name="Varghese N."/>
            <person name="Submissions S."/>
        </authorList>
    </citation>
    <scope>NUCLEOTIDE SEQUENCE [LARGE SCALE GENOMIC DNA]</scope>
    <source>
        <strain evidence="3">DSM 23445</strain>
    </source>
</reference>
<dbReference type="STRING" id="305507.SAMN04489724_0348"/>
<dbReference type="NCBIfam" id="TIGR01444">
    <property type="entry name" value="fkbM_fam"/>
    <property type="match status" value="1"/>
</dbReference>
<dbReference type="Pfam" id="PF05050">
    <property type="entry name" value="Methyltransf_21"/>
    <property type="match status" value="1"/>
</dbReference>
<dbReference type="Gene3D" id="3.40.50.150">
    <property type="entry name" value="Vaccinia Virus protein VP39"/>
    <property type="match status" value="1"/>
</dbReference>
<evidence type="ECO:0000313" key="3">
    <source>
        <dbReference type="Proteomes" id="UP000199673"/>
    </source>
</evidence>
<dbReference type="Proteomes" id="UP000199673">
    <property type="component" value="Unassembled WGS sequence"/>
</dbReference>
<dbReference type="OrthoDB" id="9812600at2"/>
<protein>
    <submittedName>
        <fullName evidence="2">Methyltransferase, FkbM family</fullName>
    </submittedName>
</protein>
<name>A0A1I7E9U6_9BACT</name>
<dbReference type="EMBL" id="FPBF01000014">
    <property type="protein sequence ID" value="SFU20701.1"/>
    <property type="molecule type" value="Genomic_DNA"/>
</dbReference>
<dbReference type="InterPro" id="IPR029063">
    <property type="entry name" value="SAM-dependent_MTases_sf"/>
</dbReference>
<proteinExistence type="predicted"/>
<dbReference type="InterPro" id="IPR006342">
    <property type="entry name" value="FkbM_mtfrase"/>
</dbReference>
<keyword evidence="3" id="KW-1185">Reference proteome</keyword>
<keyword evidence="2" id="KW-0808">Transferase</keyword>
<dbReference type="GO" id="GO:0032259">
    <property type="term" value="P:methylation"/>
    <property type="evidence" value="ECO:0007669"/>
    <property type="project" value="UniProtKB-KW"/>
</dbReference>
<evidence type="ECO:0000313" key="2">
    <source>
        <dbReference type="EMBL" id="SFU20701.1"/>
    </source>
</evidence>
<accession>A0A1I7E9U6</accession>
<organism evidence="2 3">
    <name type="scientific">Algoriphagus locisalis</name>
    <dbReference type="NCBI Taxonomy" id="305507"/>
    <lineage>
        <taxon>Bacteria</taxon>
        <taxon>Pseudomonadati</taxon>
        <taxon>Bacteroidota</taxon>
        <taxon>Cytophagia</taxon>
        <taxon>Cytophagales</taxon>
        <taxon>Cyclobacteriaceae</taxon>
        <taxon>Algoriphagus</taxon>
    </lineage>
</organism>
<gene>
    <name evidence="2" type="ORF">SAMN04489724_0348</name>
</gene>
<keyword evidence="2" id="KW-0489">Methyltransferase</keyword>
<dbReference type="SUPFAM" id="SSF53335">
    <property type="entry name" value="S-adenosyl-L-methionine-dependent methyltransferases"/>
    <property type="match status" value="1"/>
</dbReference>
<evidence type="ECO:0000259" key="1">
    <source>
        <dbReference type="Pfam" id="PF05050"/>
    </source>
</evidence>
<feature type="domain" description="Methyltransferase FkbM" evidence="1">
    <location>
        <begin position="62"/>
        <end position="233"/>
    </location>
</feature>
<sequence>MKNHFKNTFKKKWKKIRFNLSASNHPIFTFYYKNLYSPKKGTLAEFISNYSKSKAGEFFVIQIGANDGITNDPIHKFIKRDHWKGVLLEPQQNVFKDELSKIYRLDKGIHPICAAIGSEDGSQKLHKIAFCDSRWATGLASFSLDKLKLAFENGVVEKNCSKEGIQIPENLEDRISYNEVPVISPKSLIKRFKIAKIDLLQIDAEGYDLEVIKIFDIAKTKPQVIIFENENLNPADLENCYHSLKSENYQLKEFGRDTLAVKKELTQFEHFFH</sequence>
<dbReference type="GO" id="GO:0008168">
    <property type="term" value="F:methyltransferase activity"/>
    <property type="evidence" value="ECO:0007669"/>
    <property type="project" value="UniProtKB-KW"/>
</dbReference>
<dbReference type="AlphaFoldDB" id="A0A1I7E9U6"/>
<dbReference type="RefSeq" id="WP_091698531.1">
    <property type="nucleotide sequence ID" value="NZ_FPBF01000014.1"/>
</dbReference>